<evidence type="ECO:0000256" key="4">
    <source>
        <dbReference type="ARBA" id="ARBA00038984"/>
    </source>
</evidence>
<evidence type="ECO:0000256" key="6">
    <source>
        <dbReference type="ARBA" id="ARBA00042926"/>
    </source>
</evidence>
<sequence length="330" mass="36666">MATRWGICSAGKISHDFMVALKTLPPEDHQAVAVAARSLEDAKKFGKTHNIPRAYGSYEELARDPNIDVVYIGTIQTNHLSSCLLFLNAKKPVLCEKSLAMTPKEVKEILACAKKNNVFLMEAIWARFFPAYRELRRLLAQGEIGDVRMVRSEFGLSVLPLPRLELKELGGGALLDIGLYPLQFTSMVYGGERPVSIKTEGVILPTGVDETLVVTLKYSNNRMAVFTSSSGLQLHNDAIVVGTKGLIRFPSHMWCPEVMVVNGKETKYPLPDPHLPLNFVHSTGLRYEAEEVRQCLLKGMKECPIMSHADSLLLAELKEDILKQVGVVYD</sequence>
<dbReference type="SUPFAM" id="SSF51735">
    <property type="entry name" value="NAD(P)-binding Rossmann-fold domains"/>
    <property type="match status" value="1"/>
</dbReference>
<dbReference type="Gene3D" id="3.30.360.10">
    <property type="entry name" value="Dihydrodipicolinate Reductase, domain 2"/>
    <property type="match status" value="1"/>
</dbReference>
<comment type="catalytic activity">
    <reaction evidence="10">
        <text>D-xylose + NADP(+) = D-xylono-1,5-lactone + NADPH + H(+)</text>
        <dbReference type="Rhea" id="RHEA:22000"/>
        <dbReference type="ChEBI" id="CHEBI:15378"/>
        <dbReference type="ChEBI" id="CHEBI:15867"/>
        <dbReference type="ChEBI" id="CHEBI:53455"/>
        <dbReference type="ChEBI" id="CHEBI:57783"/>
        <dbReference type="ChEBI" id="CHEBI:58349"/>
        <dbReference type="EC" id="1.1.1.179"/>
    </reaction>
</comment>
<evidence type="ECO:0000259" key="12">
    <source>
        <dbReference type="Pfam" id="PF22725"/>
    </source>
</evidence>
<dbReference type="PANTHER" id="PTHR22604:SF105">
    <property type="entry name" value="TRANS-1,2-DIHYDROBENZENE-1,2-DIOL DEHYDROGENASE"/>
    <property type="match status" value="1"/>
</dbReference>
<evidence type="ECO:0000256" key="5">
    <source>
        <dbReference type="ARBA" id="ARBA00040603"/>
    </source>
</evidence>
<evidence type="ECO:0000256" key="7">
    <source>
        <dbReference type="ARBA" id="ARBA00042988"/>
    </source>
</evidence>
<organism evidence="13 14">
    <name type="scientific">Hippocampus comes</name>
    <name type="common">Tiger tail seahorse</name>
    <dbReference type="NCBI Taxonomy" id="109280"/>
    <lineage>
        <taxon>Eukaryota</taxon>
        <taxon>Metazoa</taxon>
        <taxon>Chordata</taxon>
        <taxon>Craniata</taxon>
        <taxon>Vertebrata</taxon>
        <taxon>Euteleostomi</taxon>
        <taxon>Actinopterygii</taxon>
        <taxon>Neopterygii</taxon>
        <taxon>Teleostei</taxon>
        <taxon>Neoteleostei</taxon>
        <taxon>Acanthomorphata</taxon>
        <taxon>Syngnathiaria</taxon>
        <taxon>Syngnathiformes</taxon>
        <taxon>Syngnathoidei</taxon>
        <taxon>Syngnathidae</taxon>
        <taxon>Hippocampus</taxon>
    </lineage>
</organism>
<feature type="domain" description="GFO/IDH/MocA-like oxidoreductase" evidence="12">
    <location>
        <begin position="132"/>
        <end position="247"/>
    </location>
</feature>
<dbReference type="GO" id="GO:0000166">
    <property type="term" value="F:nucleotide binding"/>
    <property type="evidence" value="ECO:0007669"/>
    <property type="project" value="InterPro"/>
</dbReference>
<evidence type="ECO:0000313" key="13">
    <source>
        <dbReference type="Ensembl" id="ENSHCOP00000017217.1"/>
    </source>
</evidence>
<keyword evidence="2" id="KW-0560">Oxidoreductase</keyword>
<dbReference type="EC" id="1.1.1.179" evidence="4"/>
<reference evidence="13" key="2">
    <citation type="submission" date="2025-09" db="UniProtKB">
        <authorList>
            <consortium name="Ensembl"/>
        </authorList>
    </citation>
    <scope>IDENTIFICATION</scope>
</reference>
<dbReference type="Gene3D" id="3.40.50.720">
    <property type="entry name" value="NAD(P)-binding Rossmann-like Domain"/>
    <property type="match status" value="1"/>
</dbReference>
<feature type="domain" description="Gfo/Idh/MocA-like oxidoreductase N-terminal" evidence="11">
    <location>
        <begin position="4"/>
        <end position="121"/>
    </location>
</feature>
<dbReference type="KEGG" id="hcq:109513916"/>
<dbReference type="OrthoDB" id="2129491at2759"/>
<name>A0A3Q2YUD3_HIPCM</name>
<dbReference type="Proteomes" id="UP000264820">
    <property type="component" value="Unplaced"/>
</dbReference>
<dbReference type="InterPro" id="IPR000683">
    <property type="entry name" value="Gfo/Idh/MocA-like_OxRdtase_N"/>
</dbReference>
<dbReference type="AlphaFoldDB" id="A0A3Q2YUD3"/>
<reference evidence="13" key="1">
    <citation type="submission" date="2025-08" db="UniProtKB">
        <authorList>
            <consortium name="Ensembl"/>
        </authorList>
    </citation>
    <scope>IDENTIFICATION</scope>
</reference>
<keyword evidence="14" id="KW-1185">Reference proteome</keyword>
<dbReference type="Pfam" id="PF01408">
    <property type="entry name" value="GFO_IDH_MocA"/>
    <property type="match status" value="1"/>
</dbReference>
<dbReference type="InterPro" id="IPR055170">
    <property type="entry name" value="GFO_IDH_MocA-like_dom"/>
</dbReference>
<dbReference type="PANTHER" id="PTHR22604">
    <property type="entry name" value="OXIDOREDUCTASES"/>
    <property type="match status" value="1"/>
</dbReference>
<dbReference type="GeneTree" id="ENSGT00390000007946"/>
<evidence type="ECO:0000259" key="11">
    <source>
        <dbReference type="Pfam" id="PF01408"/>
    </source>
</evidence>
<evidence type="ECO:0000313" key="14">
    <source>
        <dbReference type="Proteomes" id="UP000264820"/>
    </source>
</evidence>
<evidence type="ECO:0000256" key="9">
    <source>
        <dbReference type="ARBA" id="ARBA00047423"/>
    </source>
</evidence>
<dbReference type="Ensembl" id="ENSHCOT00000014352.1">
    <property type="protein sequence ID" value="ENSHCOP00000017217.1"/>
    <property type="gene ID" value="ENSHCOG00000021121.1"/>
</dbReference>
<accession>A0A3Q2YUD3</accession>
<protein>
    <recommendedName>
        <fullName evidence="5">Trans-1,2-dihydrobenzene-1,2-diol dehydrogenase</fullName>
        <ecNumber evidence="4">1.1.1.179</ecNumber>
        <ecNumber evidence="3">1.3.1.20</ecNumber>
    </recommendedName>
    <alternativeName>
        <fullName evidence="8">D-xylose 1-dehydrogenase</fullName>
    </alternativeName>
    <alternativeName>
        <fullName evidence="7">D-xylose-NADP dehydrogenase</fullName>
    </alternativeName>
    <alternativeName>
        <fullName evidence="6">Dimeric dihydrodiol dehydrogenase</fullName>
    </alternativeName>
</protein>
<dbReference type="EC" id="1.3.1.20" evidence="3"/>
<dbReference type="InterPro" id="IPR050984">
    <property type="entry name" value="Gfo/Idh/MocA_domain"/>
</dbReference>
<dbReference type="OMA" id="KMIQAPF"/>
<dbReference type="RefSeq" id="XP_019722203.1">
    <property type="nucleotide sequence ID" value="XM_019866644.1"/>
</dbReference>
<evidence type="ECO:0000256" key="8">
    <source>
        <dbReference type="ARBA" id="ARBA00043025"/>
    </source>
</evidence>
<dbReference type="Pfam" id="PF22725">
    <property type="entry name" value="GFO_IDH_MocA_C3"/>
    <property type="match status" value="1"/>
</dbReference>
<dbReference type="InterPro" id="IPR036291">
    <property type="entry name" value="NAD(P)-bd_dom_sf"/>
</dbReference>
<evidence type="ECO:0000256" key="10">
    <source>
        <dbReference type="ARBA" id="ARBA00049233"/>
    </source>
</evidence>
<evidence type="ECO:0000256" key="3">
    <source>
        <dbReference type="ARBA" id="ARBA00038853"/>
    </source>
</evidence>
<proteinExistence type="inferred from homology"/>
<dbReference type="GeneID" id="109513916"/>
<evidence type="ECO:0000256" key="1">
    <source>
        <dbReference type="ARBA" id="ARBA00010928"/>
    </source>
</evidence>
<comment type="similarity">
    <text evidence="1">Belongs to the Gfo/Idh/MocA family.</text>
</comment>
<evidence type="ECO:0000256" key="2">
    <source>
        <dbReference type="ARBA" id="ARBA00023002"/>
    </source>
</evidence>
<dbReference type="SUPFAM" id="SSF55347">
    <property type="entry name" value="Glyceraldehyde-3-phosphate dehydrogenase-like, C-terminal domain"/>
    <property type="match status" value="1"/>
</dbReference>
<dbReference type="STRING" id="109280.ENSHCOP00000017217"/>
<comment type="catalytic activity">
    <reaction evidence="9">
        <text>(1R,2R)-1,2-dihydrobenzene-1,2-diol + NADP(+) = catechol + NADPH + H(+)</text>
        <dbReference type="Rhea" id="RHEA:16729"/>
        <dbReference type="ChEBI" id="CHEBI:10702"/>
        <dbReference type="ChEBI" id="CHEBI:15378"/>
        <dbReference type="ChEBI" id="CHEBI:18135"/>
        <dbReference type="ChEBI" id="CHEBI:57783"/>
        <dbReference type="ChEBI" id="CHEBI:58349"/>
        <dbReference type="EC" id="1.3.1.20"/>
    </reaction>
</comment>
<dbReference type="GO" id="GO:0047115">
    <property type="term" value="F:trans-1,2-dihydrobenzene-1,2-diol dehydrogenase activity"/>
    <property type="evidence" value="ECO:0007669"/>
    <property type="project" value="UniProtKB-EC"/>
</dbReference>
<dbReference type="GO" id="GO:0047837">
    <property type="term" value="F:D-xylose 1-dehydrogenase (NADP+) activity"/>
    <property type="evidence" value="ECO:0007669"/>
    <property type="project" value="UniProtKB-EC"/>
</dbReference>